<proteinExistence type="predicted"/>
<name>A0A1E8CM87_9GAMM</name>
<dbReference type="Proteomes" id="UP000175669">
    <property type="component" value="Unassembled WGS sequence"/>
</dbReference>
<evidence type="ECO:0000313" key="1">
    <source>
        <dbReference type="EMBL" id="OFE13560.1"/>
    </source>
</evidence>
<sequence length="325" mass="36428">MLTVIAVLVTTPQLLSQNAPAIERNAFGQPDIQGVWSFGTLTPLQRPPEQADREFMSREEATEFVQNILDRRDAGFEQGPNGLNISYNDFWDEWGDGVGDNLRTSIIVSPADGRIPALAPGAVLQRSSSRDDIPSERPARFLLGGISKDGPEDRGLSERCLTGFNTGPPMLPSKYNNNMQLLQFKDHVLIVTEMIHDARIIPLFDIPFPNADLRQWMGVSRGHWQGDTLIVQTRNFTEKMASLSQPYAAWGSAENMQLEERFHLNQNGALVYEFTINDPDTFVEPIKGILHMNRSADRVYEYACHEGNYALPGILAGERQSEIQQ</sequence>
<accession>A0A1E8CM87</accession>
<protein>
    <submittedName>
        <fullName evidence="1">Uncharacterized protein</fullName>
    </submittedName>
</protein>
<dbReference type="AlphaFoldDB" id="A0A1E8CM87"/>
<keyword evidence="2" id="KW-1185">Reference proteome</keyword>
<evidence type="ECO:0000313" key="2">
    <source>
        <dbReference type="Proteomes" id="UP000175669"/>
    </source>
</evidence>
<reference evidence="2" key="1">
    <citation type="submission" date="2016-07" db="EMBL/GenBank/DDBJ databases">
        <authorList>
            <person name="Florea S."/>
            <person name="Webb J.S."/>
            <person name="Jaromczyk J."/>
            <person name="Schardl C.L."/>
        </authorList>
    </citation>
    <scope>NUCLEOTIDE SEQUENCE [LARGE SCALE GENOMIC DNA]</scope>
    <source>
        <strain evidence="2">KCTC 42131</strain>
    </source>
</reference>
<dbReference type="EMBL" id="MASR01000001">
    <property type="protein sequence ID" value="OFE13560.1"/>
    <property type="molecule type" value="Genomic_DNA"/>
</dbReference>
<gene>
    <name evidence="1" type="ORF">PHACT_10790</name>
</gene>
<comment type="caution">
    <text evidence="1">The sequence shown here is derived from an EMBL/GenBank/DDBJ whole genome shotgun (WGS) entry which is preliminary data.</text>
</comment>
<organism evidence="1 2">
    <name type="scientific">Pseudohongiella acticola</name>
    <dbReference type="NCBI Taxonomy" id="1524254"/>
    <lineage>
        <taxon>Bacteria</taxon>
        <taxon>Pseudomonadati</taxon>
        <taxon>Pseudomonadota</taxon>
        <taxon>Gammaproteobacteria</taxon>
        <taxon>Pseudomonadales</taxon>
        <taxon>Pseudohongiellaceae</taxon>
        <taxon>Pseudohongiella</taxon>
    </lineage>
</organism>